<dbReference type="AlphaFoldDB" id="A0A8J7KDD0"/>
<dbReference type="InterPro" id="IPR001845">
    <property type="entry name" value="HTH_ArsR_DNA-bd_dom"/>
</dbReference>
<dbReference type="InterPro" id="IPR036388">
    <property type="entry name" value="WH-like_DNA-bd_sf"/>
</dbReference>
<evidence type="ECO:0000259" key="4">
    <source>
        <dbReference type="SMART" id="SM00418"/>
    </source>
</evidence>
<dbReference type="RefSeq" id="WP_197001220.1">
    <property type="nucleotide sequence ID" value="NZ_BONS01000032.1"/>
</dbReference>
<comment type="caution">
    <text evidence="5">The sequence shown here is derived from an EMBL/GenBank/DDBJ whole genome shotgun (WGS) entry which is preliminary data.</text>
</comment>
<dbReference type="EMBL" id="JADOUF010000001">
    <property type="protein sequence ID" value="MBG6133920.1"/>
    <property type="molecule type" value="Genomic_DNA"/>
</dbReference>
<keyword evidence="1" id="KW-0805">Transcription regulation</keyword>
<dbReference type="Gene3D" id="1.10.10.10">
    <property type="entry name" value="Winged helix-like DNA-binding domain superfamily/Winged helix DNA-binding domain"/>
    <property type="match status" value="1"/>
</dbReference>
<organism evidence="5 6">
    <name type="scientific">Longispora fulva</name>
    <dbReference type="NCBI Taxonomy" id="619741"/>
    <lineage>
        <taxon>Bacteria</taxon>
        <taxon>Bacillati</taxon>
        <taxon>Actinomycetota</taxon>
        <taxon>Actinomycetes</taxon>
        <taxon>Micromonosporales</taxon>
        <taxon>Micromonosporaceae</taxon>
        <taxon>Longispora</taxon>
    </lineage>
</organism>
<dbReference type="InterPro" id="IPR011991">
    <property type="entry name" value="ArsR-like_HTH"/>
</dbReference>
<dbReference type="SUPFAM" id="SSF46785">
    <property type="entry name" value="Winged helix' DNA-binding domain"/>
    <property type="match status" value="1"/>
</dbReference>
<dbReference type="CDD" id="cd00090">
    <property type="entry name" value="HTH_ARSR"/>
    <property type="match status" value="1"/>
</dbReference>
<proteinExistence type="predicted"/>
<evidence type="ECO:0000313" key="5">
    <source>
        <dbReference type="EMBL" id="MBG6133920.1"/>
    </source>
</evidence>
<evidence type="ECO:0000256" key="2">
    <source>
        <dbReference type="ARBA" id="ARBA00023125"/>
    </source>
</evidence>
<reference evidence="5" key="1">
    <citation type="submission" date="2020-11" db="EMBL/GenBank/DDBJ databases">
        <title>Sequencing the genomes of 1000 actinobacteria strains.</title>
        <authorList>
            <person name="Klenk H.-P."/>
        </authorList>
    </citation>
    <scope>NUCLEOTIDE SEQUENCE</scope>
    <source>
        <strain evidence="5">DSM 45356</strain>
    </source>
</reference>
<dbReference type="Pfam" id="PF19361">
    <property type="entry name" value="DUF5937"/>
    <property type="match status" value="1"/>
</dbReference>
<dbReference type="Proteomes" id="UP000622552">
    <property type="component" value="Unassembled WGS sequence"/>
</dbReference>
<keyword evidence="2 5" id="KW-0238">DNA-binding</keyword>
<dbReference type="InterPro" id="IPR051011">
    <property type="entry name" value="Metal_resp_trans_reg"/>
</dbReference>
<dbReference type="SMART" id="SM00418">
    <property type="entry name" value="HTH_ARSR"/>
    <property type="match status" value="1"/>
</dbReference>
<sequence>MTEIRFGAGDVAAIRFAVSPLGETIGSLRALTDPGHHPLHLDWIRAARPLAEDLATELAPLLDLVRADQVPIGLTPPPACPLADLEEELATASASPGPELPPLIAAVRAWWRAAVQPHWPQMRAVLEADIGYRARQLAEDGFETLLDRLHPSLSWAGDRLVADDGQTDTLDVRGHGLPLTPSVFAGHRVLLPVAGAPRPHVVYPARAVGTLWERGHQAADGLARLIGRSRARLLAHTTSPASTTQLAARTGLSLGAVSQHLAVLRDGGLVAAHRYRREVLYSVTDLGTALLGRD</sequence>
<name>A0A8J7KDD0_9ACTN</name>
<dbReference type="PANTHER" id="PTHR43132">
    <property type="entry name" value="ARSENICAL RESISTANCE OPERON REPRESSOR ARSR-RELATED"/>
    <property type="match status" value="1"/>
</dbReference>
<evidence type="ECO:0000256" key="3">
    <source>
        <dbReference type="ARBA" id="ARBA00023163"/>
    </source>
</evidence>
<evidence type="ECO:0000256" key="1">
    <source>
        <dbReference type="ARBA" id="ARBA00023015"/>
    </source>
</evidence>
<keyword evidence="3" id="KW-0804">Transcription</keyword>
<dbReference type="GO" id="GO:0003700">
    <property type="term" value="F:DNA-binding transcription factor activity"/>
    <property type="evidence" value="ECO:0007669"/>
    <property type="project" value="InterPro"/>
</dbReference>
<keyword evidence="6" id="KW-1185">Reference proteome</keyword>
<dbReference type="Pfam" id="PF12840">
    <property type="entry name" value="HTH_20"/>
    <property type="match status" value="1"/>
</dbReference>
<evidence type="ECO:0000313" key="6">
    <source>
        <dbReference type="Proteomes" id="UP000622552"/>
    </source>
</evidence>
<dbReference type="InterPro" id="IPR045981">
    <property type="entry name" value="DUF5937"/>
</dbReference>
<feature type="domain" description="HTH arsR-type" evidence="4">
    <location>
        <begin position="217"/>
        <end position="291"/>
    </location>
</feature>
<dbReference type="InterPro" id="IPR036390">
    <property type="entry name" value="WH_DNA-bd_sf"/>
</dbReference>
<gene>
    <name evidence="5" type="ORF">IW245_000114</name>
</gene>
<protein>
    <submittedName>
        <fullName evidence="5">DNA-binding transcriptional ArsR family regulator</fullName>
    </submittedName>
</protein>
<accession>A0A8J7KDD0</accession>
<dbReference type="PANTHER" id="PTHR43132:SF8">
    <property type="entry name" value="HTH-TYPE TRANSCRIPTIONAL REGULATOR KMTR"/>
    <property type="match status" value="1"/>
</dbReference>
<dbReference type="GO" id="GO:0003677">
    <property type="term" value="F:DNA binding"/>
    <property type="evidence" value="ECO:0007669"/>
    <property type="project" value="UniProtKB-KW"/>
</dbReference>